<feature type="compositionally biased region" description="Low complexity" evidence="1">
    <location>
        <begin position="137"/>
        <end position="148"/>
    </location>
</feature>
<feature type="compositionally biased region" description="Basic and acidic residues" evidence="1">
    <location>
        <begin position="208"/>
        <end position="221"/>
    </location>
</feature>
<evidence type="ECO:0000256" key="1">
    <source>
        <dbReference type="SAM" id="MobiDB-lite"/>
    </source>
</evidence>
<protein>
    <submittedName>
        <fullName evidence="2">Uncharacterized protein</fullName>
    </submittedName>
</protein>
<accession>A0A8H5BUG2</accession>
<feature type="compositionally biased region" description="Acidic residues" evidence="1">
    <location>
        <begin position="222"/>
        <end position="236"/>
    </location>
</feature>
<dbReference type="EMBL" id="JAACJJ010000002">
    <property type="protein sequence ID" value="KAF5329749.1"/>
    <property type="molecule type" value="Genomic_DNA"/>
</dbReference>
<dbReference type="Proteomes" id="UP000567179">
    <property type="component" value="Unassembled WGS sequence"/>
</dbReference>
<comment type="caution">
    <text evidence="2">The sequence shown here is derived from an EMBL/GenBank/DDBJ whole genome shotgun (WGS) entry which is preliminary data.</text>
</comment>
<reference evidence="2 3" key="1">
    <citation type="journal article" date="2020" name="ISME J.">
        <title>Uncovering the hidden diversity of litter-decomposition mechanisms in mushroom-forming fungi.</title>
        <authorList>
            <person name="Floudas D."/>
            <person name="Bentzer J."/>
            <person name="Ahren D."/>
            <person name="Johansson T."/>
            <person name="Persson P."/>
            <person name="Tunlid A."/>
        </authorList>
    </citation>
    <scope>NUCLEOTIDE SEQUENCE [LARGE SCALE GENOMIC DNA]</scope>
    <source>
        <strain evidence="2 3">CBS 101986</strain>
    </source>
</reference>
<evidence type="ECO:0000313" key="2">
    <source>
        <dbReference type="EMBL" id="KAF5329749.1"/>
    </source>
</evidence>
<feature type="region of interest" description="Disordered" evidence="1">
    <location>
        <begin position="134"/>
        <end position="247"/>
    </location>
</feature>
<evidence type="ECO:0000313" key="3">
    <source>
        <dbReference type="Proteomes" id="UP000567179"/>
    </source>
</evidence>
<dbReference type="AlphaFoldDB" id="A0A8H5BUG2"/>
<name>A0A8H5BUG2_9AGAR</name>
<feature type="compositionally biased region" description="Basic and acidic residues" evidence="1">
    <location>
        <begin position="237"/>
        <end position="247"/>
    </location>
</feature>
<keyword evidence="3" id="KW-1185">Reference proteome</keyword>
<sequence length="247" mass="26706">MVKRKATTSRATSSKIPRISLSNLNILAPAQNVVDVQDAGVATDAARDMPPTPPRAHPKYVAPTPRVSSIPLAHNVTLSLDVRAQDESADFPQTHSLIPIRAVRMTCPSLRLSSSPVQSLDGPFLRPVFNWHEKTSDSATTRSDASDVSTDDEMEAVGDEESDKIFSTVQEPKTCEPLEQVVDGHKTHVAVDSTDGPKKFGYDNQKPTAEESGKKDTKNEEAVVDDFPGEPGVDETSESKEQSAETA</sequence>
<organism evidence="2 3">
    <name type="scientific">Psilocybe cf. subviscida</name>
    <dbReference type="NCBI Taxonomy" id="2480587"/>
    <lineage>
        <taxon>Eukaryota</taxon>
        <taxon>Fungi</taxon>
        <taxon>Dikarya</taxon>
        <taxon>Basidiomycota</taxon>
        <taxon>Agaricomycotina</taxon>
        <taxon>Agaricomycetes</taxon>
        <taxon>Agaricomycetidae</taxon>
        <taxon>Agaricales</taxon>
        <taxon>Agaricineae</taxon>
        <taxon>Strophariaceae</taxon>
        <taxon>Psilocybe</taxon>
    </lineage>
</organism>
<proteinExistence type="predicted"/>
<gene>
    <name evidence="2" type="ORF">D9619_009119</name>
</gene>
<feature type="compositionally biased region" description="Acidic residues" evidence="1">
    <location>
        <begin position="149"/>
        <end position="162"/>
    </location>
</feature>